<name>A0A382ACQ4_9ZZZZ</name>
<dbReference type="EMBL" id="UINC01024699">
    <property type="protein sequence ID" value="SVA98862.1"/>
    <property type="molecule type" value="Genomic_DNA"/>
</dbReference>
<organism evidence="2">
    <name type="scientific">marine metagenome</name>
    <dbReference type="NCBI Taxonomy" id="408172"/>
    <lineage>
        <taxon>unclassified sequences</taxon>
        <taxon>metagenomes</taxon>
        <taxon>ecological metagenomes</taxon>
    </lineage>
</organism>
<gene>
    <name evidence="2" type="ORF">METZ01_LOCUS151716</name>
</gene>
<evidence type="ECO:0000256" key="1">
    <source>
        <dbReference type="SAM" id="MobiDB-lite"/>
    </source>
</evidence>
<feature type="region of interest" description="Disordered" evidence="1">
    <location>
        <begin position="42"/>
        <end position="65"/>
    </location>
</feature>
<sequence>MKRHEPTPIDISCAVTKELIKIIEEKKHTNFYRQLASKELMKRNERRRKEPEHMSYRDIKAEERI</sequence>
<accession>A0A382ACQ4</accession>
<proteinExistence type="predicted"/>
<evidence type="ECO:0000313" key="2">
    <source>
        <dbReference type="EMBL" id="SVA98862.1"/>
    </source>
</evidence>
<reference evidence="2" key="1">
    <citation type="submission" date="2018-05" db="EMBL/GenBank/DDBJ databases">
        <authorList>
            <person name="Lanie J.A."/>
            <person name="Ng W.-L."/>
            <person name="Kazmierczak K.M."/>
            <person name="Andrzejewski T.M."/>
            <person name="Davidsen T.M."/>
            <person name="Wayne K.J."/>
            <person name="Tettelin H."/>
            <person name="Glass J.I."/>
            <person name="Rusch D."/>
            <person name="Podicherti R."/>
            <person name="Tsui H.-C.T."/>
            <person name="Winkler M.E."/>
        </authorList>
    </citation>
    <scope>NUCLEOTIDE SEQUENCE</scope>
</reference>
<protein>
    <submittedName>
        <fullName evidence="2">Uncharacterized protein</fullName>
    </submittedName>
</protein>
<dbReference type="AlphaFoldDB" id="A0A382ACQ4"/>